<gene>
    <name evidence="2" type="ORF">PHACT_05720</name>
</gene>
<dbReference type="PROSITE" id="PS51257">
    <property type="entry name" value="PROKAR_LIPOPROTEIN"/>
    <property type="match status" value="1"/>
</dbReference>
<evidence type="ECO:0000313" key="3">
    <source>
        <dbReference type="Proteomes" id="UP000175669"/>
    </source>
</evidence>
<evidence type="ECO:0008006" key="4">
    <source>
        <dbReference type="Google" id="ProtNLM"/>
    </source>
</evidence>
<organism evidence="2 3">
    <name type="scientific">Pseudohongiella acticola</name>
    <dbReference type="NCBI Taxonomy" id="1524254"/>
    <lineage>
        <taxon>Bacteria</taxon>
        <taxon>Pseudomonadati</taxon>
        <taxon>Pseudomonadota</taxon>
        <taxon>Gammaproteobacteria</taxon>
        <taxon>Pseudomonadales</taxon>
        <taxon>Pseudohongiellaceae</taxon>
        <taxon>Pseudohongiella</taxon>
    </lineage>
</organism>
<protein>
    <recommendedName>
        <fullName evidence="4">FlgO domain-containing protein</fullName>
    </recommendedName>
</protein>
<proteinExistence type="predicted"/>
<sequence>MPYHRQLTCLVLLLSACSLSACNNRFQAYPRAVNVAGSEQPVARSAAHWDLMASNEAALIADSFETPPALFVAPADDNDSPFRQAYHRLLSAQLINNGASVMLNPGSAALQLDYDILVVTHDNGRSLRPRTGFFSAAFAIAAVAGNVSNWADNELAIIPLAAGLDLLTHFWRDSRETMSEVIITTNLHDGSRLLRSDARIYYVRDADLANYQTRGKTFSVVGT</sequence>
<name>A0A1E8CJR7_9GAMM</name>
<dbReference type="RefSeq" id="WP_070116309.1">
    <property type="nucleotide sequence ID" value="NZ_MASR01000001.1"/>
</dbReference>
<dbReference type="OrthoDB" id="6891340at2"/>
<accession>A0A1E8CJR7</accession>
<evidence type="ECO:0000313" key="2">
    <source>
        <dbReference type="EMBL" id="OFE12700.1"/>
    </source>
</evidence>
<feature type="chain" id="PRO_5009212091" description="FlgO domain-containing protein" evidence="1">
    <location>
        <begin position="22"/>
        <end position="223"/>
    </location>
</feature>
<dbReference type="AlphaFoldDB" id="A0A1E8CJR7"/>
<dbReference type="Proteomes" id="UP000175669">
    <property type="component" value="Unassembled WGS sequence"/>
</dbReference>
<evidence type="ECO:0000256" key="1">
    <source>
        <dbReference type="SAM" id="SignalP"/>
    </source>
</evidence>
<reference evidence="3" key="1">
    <citation type="submission" date="2016-07" db="EMBL/GenBank/DDBJ databases">
        <authorList>
            <person name="Florea S."/>
            <person name="Webb J.S."/>
            <person name="Jaromczyk J."/>
            <person name="Schardl C.L."/>
        </authorList>
    </citation>
    <scope>NUCLEOTIDE SEQUENCE [LARGE SCALE GENOMIC DNA]</scope>
    <source>
        <strain evidence="3">KCTC 42131</strain>
    </source>
</reference>
<dbReference type="EMBL" id="MASR01000001">
    <property type="protein sequence ID" value="OFE12700.1"/>
    <property type="molecule type" value="Genomic_DNA"/>
</dbReference>
<keyword evidence="1" id="KW-0732">Signal</keyword>
<keyword evidence="3" id="KW-1185">Reference proteome</keyword>
<feature type="signal peptide" evidence="1">
    <location>
        <begin position="1"/>
        <end position="21"/>
    </location>
</feature>
<dbReference type="STRING" id="1524254.PHACT_05720"/>
<comment type="caution">
    <text evidence="2">The sequence shown here is derived from an EMBL/GenBank/DDBJ whole genome shotgun (WGS) entry which is preliminary data.</text>
</comment>